<proteinExistence type="predicted"/>
<sequence length="254" mass="28526">MAQLPYLAVIVDLDRTLLRTDKTVSDYTLEVLQAWREAGAFLLAATARPERAITEYRDLIGFHAATTLNGARTVTPDSVYENTIDTEDAVSILEQLLRQEGAVISVEAENGIYANSDIPVWHPAVIDDIGMLPRREKIYKILASHPDMPPEQIAVDLPENVYSTVADKKLRQYMSKAATKWRGIRQMLENVNVETEKAVYFGDDNDDAEPIRRCGYGVAVKNALDHIKEIADEITESNDEDGVARALDRLWPRK</sequence>
<gene>
    <name evidence="1" type="ORF">SAMN06297397_1052</name>
</gene>
<name>A0AC61PJU2_9FIRM</name>
<dbReference type="EMBL" id="FWXZ01000002">
    <property type="protein sequence ID" value="SMC49307.1"/>
    <property type="molecule type" value="Genomic_DNA"/>
</dbReference>
<dbReference type="Proteomes" id="UP000192328">
    <property type="component" value="Unassembled WGS sequence"/>
</dbReference>
<protein>
    <submittedName>
        <fullName evidence="1">Cof subfamily of IIB subfamily of haloacid dehalogenase superfamily</fullName>
    </submittedName>
</protein>
<evidence type="ECO:0000313" key="2">
    <source>
        <dbReference type="Proteomes" id="UP000192328"/>
    </source>
</evidence>
<evidence type="ECO:0000313" key="1">
    <source>
        <dbReference type="EMBL" id="SMC49307.1"/>
    </source>
</evidence>
<keyword evidence="2" id="KW-1185">Reference proteome</keyword>
<comment type="caution">
    <text evidence="1">The sequence shown here is derived from an EMBL/GenBank/DDBJ whole genome shotgun (WGS) entry which is preliminary data.</text>
</comment>
<accession>A0AC61PJU2</accession>
<organism evidence="1 2">
    <name type="scientific">Aristaeella lactis</name>
    <dbReference type="NCBI Taxonomy" id="3046383"/>
    <lineage>
        <taxon>Bacteria</taxon>
        <taxon>Bacillati</taxon>
        <taxon>Bacillota</taxon>
        <taxon>Clostridia</taxon>
        <taxon>Eubacteriales</taxon>
        <taxon>Aristaeellaceae</taxon>
        <taxon>Aristaeella</taxon>
    </lineage>
</organism>
<reference evidence="1" key="1">
    <citation type="submission" date="2017-04" db="EMBL/GenBank/DDBJ databases">
        <authorList>
            <person name="Varghese N."/>
            <person name="Submissions S."/>
        </authorList>
    </citation>
    <scope>NUCLEOTIDE SEQUENCE</scope>
    <source>
        <strain evidence="1">WTE2008</strain>
    </source>
</reference>